<evidence type="ECO:0000313" key="1">
    <source>
        <dbReference type="EMBL" id="OOR06278.1"/>
    </source>
</evidence>
<comment type="caution">
    <text evidence="1">The sequence shown here is derived from an EMBL/GenBank/DDBJ whole genome shotgun (WGS) entry which is preliminary data.</text>
</comment>
<organism evidence="1 2">
    <name type="scientific">Bacillus mycoides</name>
    <dbReference type="NCBI Taxonomy" id="1405"/>
    <lineage>
        <taxon>Bacteria</taxon>
        <taxon>Bacillati</taxon>
        <taxon>Bacillota</taxon>
        <taxon>Bacilli</taxon>
        <taxon>Bacillales</taxon>
        <taxon>Bacillaceae</taxon>
        <taxon>Bacillus</taxon>
        <taxon>Bacillus cereus group</taxon>
    </lineage>
</organism>
<protein>
    <submittedName>
        <fullName evidence="1">Uncharacterized protein</fullName>
    </submittedName>
</protein>
<dbReference type="EMBL" id="MUAI01000008">
    <property type="protein sequence ID" value="OOR06278.1"/>
    <property type="molecule type" value="Genomic_DNA"/>
</dbReference>
<dbReference type="RefSeq" id="WP_002184627.1">
    <property type="nucleotide sequence ID" value="NZ_CM125442.1"/>
</dbReference>
<reference evidence="1 2" key="1">
    <citation type="submission" date="2017-01" db="EMBL/GenBank/DDBJ databases">
        <title>Bacillus cereus isolates.</title>
        <authorList>
            <person name="Beno S.M."/>
        </authorList>
    </citation>
    <scope>NUCLEOTIDE SEQUENCE [LARGE SCALE GENOMIC DNA]</scope>
    <source>
        <strain evidence="1 2">FSL W7-1108</strain>
    </source>
</reference>
<proteinExistence type="predicted"/>
<dbReference type="Proteomes" id="UP000190696">
    <property type="component" value="Unassembled WGS sequence"/>
</dbReference>
<dbReference type="AlphaFoldDB" id="A0A1S9T8F1"/>
<name>A0A1S9T8F1_BACMY</name>
<sequence length="125" mass="14764">MIRLMFDNIQVAHQEGAIKNCSLVLEKDVNDFFIPKDLFRNGSTKISKKDLLEWIGCRIFPEHRVDCDKLLKQLDLNKYDPLEIAKKTKVCLVEDAWWLTFSEKDNFRNDTLRGKLGFEEWSNKL</sequence>
<accession>A0A1S9T8F1</accession>
<evidence type="ECO:0000313" key="2">
    <source>
        <dbReference type="Proteomes" id="UP000190696"/>
    </source>
</evidence>
<gene>
    <name evidence="1" type="ORF">BW900_12760</name>
</gene>